<feature type="domain" description="CYTH" evidence="1">
    <location>
        <begin position="1"/>
        <end position="193"/>
    </location>
</feature>
<comment type="caution">
    <text evidence="2">The sequence shown here is derived from an EMBL/GenBank/DDBJ whole genome shotgun (WGS) entry which is preliminary data.</text>
</comment>
<reference evidence="2" key="2">
    <citation type="submission" date="2020-09" db="EMBL/GenBank/DDBJ databases">
        <authorList>
            <person name="Sun Q."/>
            <person name="Zhou Y."/>
        </authorList>
    </citation>
    <scope>NUCLEOTIDE SEQUENCE</scope>
    <source>
        <strain evidence="2">CGMCC 1.15152</strain>
    </source>
</reference>
<dbReference type="EMBL" id="BMHO01000001">
    <property type="protein sequence ID" value="GGD42492.1"/>
    <property type="molecule type" value="Genomic_DNA"/>
</dbReference>
<accession>A0A917DJ03</accession>
<evidence type="ECO:0000313" key="2">
    <source>
        <dbReference type="EMBL" id="GGD42492.1"/>
    </source>
</evidence>
<dbReference type="CDD" id="cd07374">
    <property type="entry name" value="CYTH-like_Pase"/>
    <property type="match status" value="1"/>
</dbReference>
<evidence type="ECO:0000313" key="3">
    <source>
        <dbReference type="Proteomes" id="UP000633205"/>
    </source>
</evidence>
<dbReference type="InterPro" id="IPR023577">
    <property type="entry name" value="CYTH_domain"/>
</dbReference>
<dbReference type="SMART" id="SM01118">
    <property type="entry name" value="CYTH"/>
    <property type="match status" value="1"/>
</dbReference>
<proteinExistence type="predicted"/>
<name>A0A917DJ03_9MICO</name>
<dbReference type="AlphaFoldDB" id="A0A917DJ03"/>
<reference evidence="2" key="1">
    <citation type="journal article" date="2014" name="Int. J. Syst. Evol. Microbiol.">
        <title>Complete genome sequence of Corynebacterium casei LMG S-19264T (=DSM 44701T), isolated from a smear-ripened cheese.</title>
        <authorList>
            <consortium name="US DOE Joint Genome Institute (JGI-PGF)"/>
            <person name="Walter F."/>
            <person name="Albersmeier A."/>
            <person name="Kalinowski J."/>
            <person name="Ruckert C."/>
        </authorList>
    </citation>
    <scope>NUCLEOTIDE SEQUENCE</scope>
    <source>
        <strain evidence="2">CGMCC 1.15152</strain>
    </source>
</reference>
<keyword evidence="3" id="KW-1185">Reference proteome</keyword>
<gene>
    <name evidence="2" type="ORF">GCM10010915_24470</name>
</gene>
<dbReference type="Pfam" id="PF01928">
    <property type="entry name" value="CYTH"/>
    <property type="match status" value="1"/>
</dbReference>
<dbReference type="PROSITE" id="PS51707">
    <property type="entry name" value="CYTH"/>
    <property type="match status" value="1"/>
</dbReference>
<organism evidence="2 3">
    <name type="scientific">Microbacterium faecale</name>
    <dbReference type="NCBI Taxonomy" id="1804630"/>
    <lineage>
        <taxon>Bacteria</taxon>
        <taxon>Bacillati</taxon>
        <taxon>Actinomycetota</taxon>
        <taxon>Actinomycetes</taxon>
        <taxon>Micrococcales</taxon>
        <taxon>Microbacteriaceae</taxon>
        <taxon>Microbacterium</taxon>
    </lineage>
</organism>
<dbReference type="Gene3D" id="2.40.320.10">
    <property type="entry name" value="Hypothetical Protein Pfu-838710-001"/>
    <property type="match status" value="1"/>
</dbReference>
<evidence type="ECO:0000259" key="1">
    <source>
        <dbReference type="PROSITE" id="PS51707"/>
    </source>
</evidence>
<dbReference type="Proteomes" id="UP000633205">
    <property type="component" value="Unassembled WGS sequence"/>
</dbReference>
<sequence>MEIEKKFDVHEGTPVPDWTQLSAVARVSAGEDRHLDAAYLDTADLALAHAGVAVRRRTGGPDEGWHIKGPLIHGGRVELVWPLAEDVPDGLREEIAEWTTDPLEPLARIVNDRTVYELLDADGRTVAEFVDDRVRASDLREGIDREWCEWEIELGPAVPDDIEGFFAEVERVALASGARPASSASKLARALGQ</sequence>
<protein>
    <recommendedName>
        <fullName evidence="1">CYTH domain-containing protein</fullName>
    </recommendedName>
</protein>
<dbReference type="SUPFAM" id="SSF55154">
    <property type="entry name" value="CYTH-like phosphatases"/>
    <property type="match status" value="1"/>
</dbReference>
<dbReference type="InterPro" id="IPR033469">
    <property type="entry name" value="CYTH-like_dom_sf"/>
</dbReference>